<dbReference type="AlphaFoldDB" id="A0A1Y1HMM4"/>
<protein>
    <submittedName>
        <fullName evidence="1">Uncharacterized protein</fullName>
    </submittedName>
</protein>
<gene>
    <name evidence="1" type="ORF">KFL_000210380</name>
</gene>
<keyword evidence="2" id="KW-1185">Reference proteome</keyword>
<dbReference type="InterPro" id="IPR036397">
    <property type="entry name" value="RNaseH_sf"/>
</dbReference>
<dbReference type="GO" id="GO:0003676">
    <property type="term" value="F:nucleic acid binding"/>
    <property type="evidence" value="ECO:0007669"/>
    <property type="project" value="InterPro"/>
</dbReference>
<dbReference type="OrthoDB" id="6772100at2759"/>
<dbReference type="Gene3D" id="3.30.420.10">
    <property type="entry name" value="Ribonuclease H-like superfamily/Ribonuclease H"/>
    <property type="match status" value="1"/>
</dbReference>
<accession>A0A1Y1HMM4</accession>
<dbReference type="EMBL" id="DF236970">
    <property type="protein sequence ID" value="GAQ78952.1"/>
    <property type="molecule type" value="Genomic_DNA"/>
</dbReference>
<reference evidence="1 2" key="1">
    <citation type="journal article" date="2014" name="Nat. Commun.">
        <title>Klebsormidium flaccidum genome reveals primary factors for plant terrestrial adaptation.</title>
        <authorList>
            <person name="Hori K."/>
            <person name="Maruyama F."/>
            <person name="Fujisawa T."/>
            <person name="Togashi T."/>
            <person name="Yamamoto N."/>
            <person name="Seo M."/>
            <person name="Sato S."/>
            <person name="Yamada T."/>
            <person name="Mori H."/>
            <person name="Tajima N."/>
            <person name="Moriyama T."/>
            <person name="Ikeuchi M."/>
            <person name="Watanabe M."/>
            <person name="Wada H."/>
            <person name="Kobayashi K."/>
            <person name="Saito M."/>
            <person name="Masuda T."/>
            <person name="Sasaki-Sekimoto Y."/>
            <person name="Mashiguchi K."/>
            <person name="Awai K."/>
            <person name="Shimojima M."/>
            <person name="Masuda S."/>
            <person name="Iwai M."/>
            <person name="Nobusawa T."/>
            <person name="Narise T."/>
            <person name="Kondo S."/>
            <person name="Saito H."/>
            <person name="Sato R."/>
            <person name="Murakawa M."/>
            <person name="Ihara Y."/>
            <person name="Oshima-Yamada Y."/>
            <person name="Ohtaka K."/>
            <person name="Satoh M."/>
            <person name="Sonobe K."/>
            <person name="Ishii M."/>
            <person name="Ohtani R."/>
            <person name="Kanamori-Sato M."/>
            <person name="Honoki R."/>
            <person name="Miyazaki D."/>
            <person name="Mochizuki H."/>
            <person name="Umetsu J."/>
            <person name="Higashi K."/>
            <person name="Shibata D."/>
            <person name="Kamiya Y."/>
            <person name="Sato N."/>
            <person name="Nakamura Y."/>
            <person name="Tabata S."/>
            <person name="Ida S."/>
            <person name="Kurokawa K."/>
            <person name="Ohta H."/>
        </authorList>
    </citation>
    <scope>NUCLEOTIDE SEQUENCE [LARGE SCALE GENOMIC DNA]</scope>
    <source>
        <strain evidence="1 2">NIES-2285</strain>
    </source>
</reference>
<evidence type="ECO:0000313" key="1">
    <source>
        <dbReference type="EMBL" id="GAQ78952.1"/>
    </source>
</evidence>
<proteinExistence type="predicted"/>
<dbReference type="InterPro" id="IPR012337">
    <property type="entry name" value="RNaseH-like_sf"/>
</dbReference>
<name>A0A1Y1HMM4_KLENI</name>
<sequence length="162" mass="18729">MWDPTASRIYIHLARAHILVGRAVYGDVQKEVSTCVVCDRIKATFRALLLEMYIEHCITSSSTMPNPTASMDERIVQMFKKALRKYCVLYDHDHWDEFLPWIAMGYRFSRHHSLGEYSLYYLLYGSHPINLDLPLLSAQIPRDCALLFKEAMPLAFNDLAIA</sequence>
<dbReference type="Proteomes" id="UP000054558">
    <property type="component" value="Unassembled WGS sequence"/>
</dbReference>
<evidence type="ECO:0000313" key="2">
    <source>
        <dbReference type="Proteomes" id="UP000054558"/>
    </source>
</evidence>
<dbReference type="SUPFAM" id="SSF53098">
    <property type="entry name" value="Ribonuclease H-like"/>
    <property type="match status" value="1"/>
</dbReference>
<organism evidence="1 2">
    <name type="scientific">Klebsormidium nitens</name>
    <name type="common">Green alga</name>
    <name type="synonym">Ulothrix nitens</name>
    <dbReference type="NCBI Taxonomy" id="105231"/>
    <lineage>
        <taxon>Eukaryota</taxon>
        <taxon>Viridiplantae</taxon>
        <taxon>Streptophyta</taxon>
        <taxon>Klebsormidiophyceae</taxon>
        <taxon>Klebsormidiales</taxon>
        <taxon>Klebsormidiaceae</taxon>
        <taxon>Klebsormidium</taxon>
    </lineage>
</organism>